<dbReference type="RefSeq" id="WP_076004580.1">
    <property type="nucleotide sequence ID" value="NZ_CP018258.1"/>
</dbReference>
<dbReference type="GO" id="GO:0140359">
    <property type="term" value="F:ABC-type transporter activity"/>
    <property type="evidence" value="ECO:0007669"/>
    <property type="project" value="InterPro"/>
</dbReference>
<feature type="transmembrane region" description="Helical" evidence="1">
    <location>
        <begin position="192"/>
        <end position="217"/>
    </location>
</feature>
<dbReference type="KEGG" id="dfo:Dform_01652"/>
<proteinExistence type="predicted"/>
<evidence type="ECO:0000256" key="1">
    <source>
        <dbReference type="SAM" id="Phobius"/>
    </source>
</evidence>
<sequence>MVANVFLHEFRMKLKSALGWSVAVAAVVFAFSAMFSTISSQIGSVNDFLNNFPKELLIAFGLNGVDLSTILGFYSFMFLFAQLLLAIQAASYGFGLVSVEEAEWTADFLLTKPVKRDRILSSKLLAAFAGLTITNAATWVASLTFLNLFKGSQSFDTGTLFLLLASIVVFQLFFLGVGLGVSLLVKRVRSVITYALALSFGMYVLAAFGNLLGSSILEKISPFKHFDPVYIIGHNSYDAPLVVVSVLVIVVSIAAGYMLYTRRDIPAVA</sequence>
<feature type="transmembrane region" description="Helical" evidence="1">
    <location>
        <begin position="237"/>
        <end position="260"/>
    </location>
</feature>
<dbReference type="Pfam" id="PF12679">
    <property type="entry name" value="ABC2_membrane_2"/>
    <property type="match status" value="1"/>
</dbReference>
<keyword evidence="1" id="KW-0812">Transmembrane</keyword>
<dbReference type="Proteomes" id="UP000185934">
    <property type="component" value="Chromosome"/>
</dbReference>
<evidence type="ECO:0000313" key="2">
    <source>
        <dbReference type="EMBL" id="APV44973.1"/>
    </source>
</evidence>
<dbReference type="AlphaFoldDB" id="A0A1P8F956"/>
<name>A0A1P8F956_9CHLR</name>
<feature type="transmembrane region" description="Helical" evidence="1">
    <location>
        <begin position="124"/>
        <end position="149"/>
    </location>
</feature>
<dbReference type="EMBL" id="CP018258">
    <property type="protein sequence ID" value="APV44973.1"/>
    <property type="molecule type" value="Genomic_DNA"/>
</dbReference>
<organism evidence="2 3">
    <name type="scientific">Dehalogenimonas formicexedens</name>
    <dbReference type="NCBI Taxonomy" id="1839801"/>
    <lineage>
        <taxon>Bacteria</taxon>
        <taxon>Bacillati</taxon>
        <taxon>Chloroflexota</taxon>
        <taxon>Dehalococcoidia</taxon>
        <taxon>Dehalococcoidales</taxon>
        <taxon>Dehalococcoidaceae</taxon>
        <taxon>Dehalogenimonas</taxon>
    </lineage>
</organism>
<gene>
    <name evidence="2" type="ORF">Dform_01652</name>
</gene>
<evidence type="ECO:0000313" key="3">
    <source>
        <dbReference type="Proteomes" id="UP000185934"/>
    </source>
</evidence>
<reference evidence="3" key="1">
    <citation type="submission" date="2016-11" db="EMBL/GenBank/DDBJ databases">
        <title>Dehalogenimonas formicexedens sp. nov., a chlorinated alkane respiring bacterium isolated from contaminated groundwater.</title>
        <authorList>
            <person name="Key T.A."/>
            <person name="Bowman K.S."/>
            <person name="Lee I."/>
            <person name="Chun J."/>
            <person name="Albuquerque L."/>
            <person name="da Costa M.S."/>
            <person name="Rainey F.A."/>
            <person name="Moe W.M."/>
        </authorList>
    </citation>
    <scope>NUCLEOTIDE SEQUENCE [LARGE SCALE GENOMIC DNA]</scope>
    <source>
        <strain evidence="3">NSZ-14</strain>
    </source>
</reference>
<dbReference type="STRING" id="1839801.Dform_01652"/>
<keyword evidence="1" id="KW-0472">Membrane</keyword>
<accession>A0A1P8F956</accession>
<dbReference type="PANTHER" id="PTHR43471">
    <property type="entry name" value="ABC TRANSPORTER PERMEASE"/>
    <property type="match status" value="1"/>
</dbReference>
<keyword evidence="1" id="KW-1133">Transmembrane helix</keyword>
<feature type="transmembrane region" description="Helical" evidence="1">
    <location>
        <begin position="58"/>
        <end position="81"/>
    </location>
</feature>
<dbReference type="PANTHER" id="PTHR43471:SF12">
    <property type="entry name" value="HYPOTHETICAL MEMBRANE PROTEIN, CONSERVED"/>
    <property type="match status" value="1"/>
</dbReference>
<feature type="transmembrane region" description="Helical" evidence="1">
    <location>
        <begin position="17"/>
        <end position="38"/>
    </location>
</feature>
<protein>
    <submittedName>
        <fullName evidence="2">ABC-2 type transport system permease protein</fullName>
    </submittedName>
</protein>
<dbReference type="GO" id="GO:0005886">
    <property type="term" value="C:plasma membrane"/>
    <property type="evidence" value="ECO:0007669"/>
    <property type="project" value="UniProtKB-SubCell"/>
</dbReference>
<keyword evidence="3" id="KW-1185">Reference proteome</keyword>
<feature type="transmembrane region" description="Helical" evidence="1">
    <location>
        <begin position="161"/>
        <end position="185"/>
    </location>
</feature>